<evidence type="ECO:0000256" key="1">
    <source>
        <dbReference type="SAM" id="MobiDB-lite"/>
    </source>
</evidence>
<organism evidence="2 3">
    <name type="scientific">Ehrlichia chaffeensis (strain ATCC CRL-10679 / Arkansas)</name>
    <dbReference type="NCBI Taxonomy" id="205920"/>
    <lineage>
        <taxon>Bacteria</taxon>
        <taxon>Pseudomonadati</taxon>
        <taxon>Pseudomonadota</taxon>
        <taxon>Alphaproteobacteria</taxon>
        <taxon>Rickettsiales</taxon>
        <taxon>Anaplasmataceae</taxon>
        <taxon>Ehrlichia</taxon>
    </lineage>
</organism>
<reference evidence="2 3" key="1">
    <citation type="journal article" date="2006" name="PLoS Genet.">
        <title>Comparative genomics of emerging human ehrlichiosis agents.</title>
        <authorList>
            <person name="Dunning Hotopp J.C."/>
            <person name="Lin M."/>
            <person name="Madupu R."/>
            <person name="Crabtree J."/>
            <person name="Angiuoli S.V."/>
            <person name="Eisen J.A."/>
            <person name="Seshadri R."/>
            <person name="Ren Q."/>
            <person name="Wu M."/>
            <person name="Utterback T.R."/>
            <person name="Smith S."/>
            <person name="Lewis M."/>
            <person name="Khouri H."/>
            <person name="Zhang C."/>
            <person name="Niu H."/>
            <person name="Lin Q."/>
            <person name="Ohashi N."/>
            <person name="Zhi N."/>
            <person name="Nelson W."/>
            <person name="Brinkac L.M."/>
            <person name="Dodson R.J."/>
            <person name="Rosovitz M.J."/>
            <person name="Sundaram J."/>
            <person name="Daugherty S.C."/>
            <person name="Davidsen T."/>
            <person name="Durkin A.S."/>
            <person name="Gwinn M."/>
            <person name="Haft D.H."/>
            <person name="Selengut J.D."/>
            <person name="Sullivan S.A."/>
            <person name="Zafar N."/>
            <person name="Zhou L."/>
            <person name="Benahmed F."/>
            <person name="Forberger H."/>
            <person name="Halpin R."/>
            <person name="Mulligan S."/>
            <person name="Robinson J."/>
            <person name="White O."/>
            <person name="Rikihisa Y."/>
            <person name="Tettelin H."/>
        </authorList>
    </citation>
    <scope>NUCLEOTIDE SEQUENCE [LARGE SCALE GENOMIC DNA]</scope>
    <source>
        <strain evidence="3">ATCC CRL-10679 / Arkansas</strain>
    </source>
</reference>
<dbReference type="Proteomes" id="UP000008320">
    <property type="component" value="Chromosome"/>
</dbReference>
<dbReference type="EMBL" id="CP000236">
    <property type="protein sequence ID" value="ABD45526.1"/>
    <property type="molecule type" value="Genomic_DNA"/>
</dbReference>
<protein>
    <submittedName>
        <fullName evidence="2">Uncharacterized protein</fullName>
    </submittedName>
</protein>
<dbReference type="AlphaFoldDB" id="Q2GHK6"/>
<evidence type="ECO:0000313" key="3">
    <source>
        <dbReference type="Proteomes" id="UP000008320"/>
    </source>
</evidence>
<proteinExistence type="predicted"/>
<name>Q2GHK6_EHRCR</name>
<feature type="region of interest" description="Disordered" evidence="1">
    <location>
        <begin position="1"/>
        <end position="51"/>
    </location>
</feature>
<accession>Q2GHK6</accession>
<dbReference type="HOGENOM" id="CLU_2715978_0_0_5"/>
<evidence type="ECO:0000313" key="2">
    <source>
        <dbReference type="EMBL" id="ABD45526.1"/>
    </source>
</evidence>
<keyword evidence="3" id="KW-1185">Reference proteome</keyword>
<sequence length="72" mass="8064">MTMMIQTTNSPPPPSSQPEGPILRTPHSHTTDQNNESDIFASSDEDEHEEISTVLQAVNTQRYHDNRASKSQ</sequence>
<dbReference type="KEGG" id="ech:ECH_0256"/>
<gene>
    <name evidence="2" type="ordered locus">ECH_0256</name>
</gene>